<dbReference type="GO" id="GO:0004175">
    <property type="term" value="F:endopeptidase activity"/>
    <property type="evidence" value="ECO:0007669"/>
    <property type="project" value="TreeGrafter"/>
</dbReference>
<dbReference type="InterPro" id="IPR036034">
    <property type="entry name" value="PDZ_sf"/>
</dbReference>
<proteinExistence type="predicted"/>
<dbReference type="PROSITE" id="PS51257">
    <property type="entry name" value="PROKAR_LIPOPROTEIN"/>
    <property type="match status" value="1"/>
</dbReference>
<dbReference type="Pfam" id="PF03572">
    <property type="entry name" value="Peptidase_S41"/>
    <property type="match status" value="1"/>
</dbReference>
<keyword evidence="2" id="KW-0732">Signal</keyword>
<keyword evidence="5" id="KW-1185">Reference proteome</keyword>
<feature type="region of interest" description="Disordered" evidence="1">
    <location>
        <begin position="25"/>
        <end position="48"/>
    </location>
</feature>
<comment type="caution">
    <text evidence="4">The sequence shown here is derived from an EMBL/GenBank/DDBJ whole genome shotgun (WGS) entry which is preliminary data.</text>
</comment>
<evidence type="ECO:0000259" key="3">
    <source>
        <dbReference type="SMART" id="SM00245"/>
    </source>
</evidence>
<evidence type="ECO:0000256" key="2">
    <source>
        <dbReference type="SAM" id="SignalP"/>
    </source>
</evidence>
<sequence length="489" mass="53901">MRYSTWQRLLIPVLLVSSLIASCGKDNPAPTPTPPSPDPGTPTEVPLKTQRINRFIVEAMRNRYLWNSGLPSEIDITSESDPAALFKRLRNPQDSWSVLSDNIQQTQGEFTNETRSYGYELTFGKFNNSENMFAVVLFTYPDSPAAKAGIKRGDIFIRVNDMEITMNTYMNLFRFPNVSLQYGHLEGNTIYPATQTTTLTGTEMYLDPVITYSVIDRAGHKIGYLCYSDFVSKSIGRLEKVFSTFQQQQVTEIILDLRYNPGGEVSAMAKLSSMLAPKSAVESHSVLQTRIYNKEYTEYLRQTGTDVNDYFDPSVAVNLNGLPLYTLTESSPASASESLILCLKPYMTVKQVGSSTAGKYCGGSLFQPAVQQGGQLVPDPEIGNWVLYLMTFKTADANGKSISSSGLYPDIWTSSLTLPELKLPLGDPLDPFIAKAIAAITGHSTPTRIETKSADPGFTLLRGLTGQPETRSGWLIDSTVMIPVTGASR</sequence>
<evidence type="ECO:0000313" key="4">
    <source>
        <dbReference type="EMBL" id="EHB92249.1"/>
    </source>
</evidence>
<dbReference type="SUPFAM" id="SSF50156">
    <property type="entry name" value="PDZ domain-like"/>
    <property type="match status" value="1"/>
</dbReference>
<dbReference type="HOGENOM" id="CLU_031949_0_1_10"/>
<dbReference type="InterPro" id="IPR005151">
    <property type="entry name" value="Tail-specific_protease"/>
</dbReference>
<dbReference type="AlphaFoldDB" id="G5H854"/>
<gene>
    <name evidence="4" type="ORF">HMPREF9450_01114</name>
</gene>
<dbReference type="EMBL" id="ADLD01000011">
    <property type="protein sequence ID" value="EHB92249.1"/>
    <property type="molecule type" value="Genomic_DNA"/>
</dbReference>
<dbReference type="Gene3D" id="2.30.42.10">
    <property type="match status" value="1"/>
</dbReference>
<dbReference type="PATRIC" id="fig|742725.3.peg.1176"/>
<organism evidence="4 5">
    <name type="scientific">Alistipes indistinctus YIT 12060</name>
    <dbReference type="NCBI Taxonomy" id="742725"/>
    <lineage>
        <taxon>Bacteria</taxon>
        <taxon>Pseudomonadati</taxon>
        <taxon>Bacteroidota</taxon>
        <taxon>Bacteroidia</taxon>
        <taxon>Bacteroidales</taxon>
        <taxon>Rikenellaceae</taxon>
        <taxon>Alistipes</taxon>
    </lineage>
</organism>
<dbReference type="SUPFAM" id="SSF52096">
    <property type="entry name" value="ClpP/crotonase"/>
    <property type="match status" value="1"/>
</dbReference>
<name>G5H854_9BACT</name>
<dbReference type="GO" id="GO:0006508">
    <property type="term" value="P:proteolysis"/>
    <property type="evidence" value="ECO:0007669"/>
    <property type="project" value="InterPro"/>
</dbReference>
<dbReference type="RefSeq" id="WP_009133920.1">
    <property type="nucleotide sequence ID" value="NZ_CP102250.1"/>
</dbReference>
<evidence type="ECO:0000256" key="1">
    <source>
        <dbReference type="SAM" id="MobiDB-lite"/>
    </source>
</evidence>
<dbReference type="eggNOG" id="COG0793">
    <property type="taxonomic scope" value="Bacteria"/>
</dbReference>
<feature type="compositionally biased region" description="Pro residues" evidence="1">
    <location>
        <begin position="29"/>
        <end position="40"/>
    </location>
</feature>
<evidence type="ECO:0000313" key="5">
    <source>
        <dbReference type="Proteomes" id="UP000006008"/>
    </source>
</evidence>
<reference evidence="4 5" key="1">
    <citation type="submission" date="2011-08" db="EMBL/GenBank/DDBJ databases">
        <title>The Genome Sequence of Alistipes indistinctus YIT 12060.</title>
        <authorList>
            <consortium name="The Broad Institute Genome Sequencing Platform"/>
            <person name="Earl A."/>
            <person name="Ward D."/>
            <person name="Feldgarden M."/>
            <person name="Gevers D."/>
            <person name="Morotomi M."/>
            <person name="Young S.K."/>
            <person name="Zeng Q."/>
            <person name="Gargeya S."/>
            <person name="Fitzgerald M."/>
            <person name="Haas B."/>
            <person name="Abouelleil A."/>
            <person name="Alvarado L."/>
            <person name="Arachchi H.M."/>
            <person name="Berlin A."/>
            <person name="Brown A."/>
            <person name="Chapman S.B."/>
            <person name="Chen Z."/>
            <person name="Dunbar C."/>
            <person name="Freedman E."/>
            <person name="Gearin G."/>
            <person name="Gellesch M."/>
            <person name="Goldberg J."/>
            <person name="Griggs A."/>
            <person name="Gujja S."/>
            <person name="Heiman D."/>
            <person name="Howarth C."/>
            <person name="Larson L."/>
            <person name="Lui A."/>
            <person name="MacDonald P.J.P."/>
            <person name="Montmayeur A."/>
            <person name="Murphy C."/>
            <person name="Neiman D."/>
            <person name="Pearson M."/>
            <person name="Priest M."/>
            <person name="Roberts A."/>
            <person name="Saif S."/>
            <person name="Shea T."/>
            <person name="Shenoy N."/>
            <person name="Sisk P."/>
            <person name="Stolte C."/>
            <person name="Sykes S."/>
            <person name="Wortman J."/>
            <person name="Nusbaum C."/>
            <person name="Birren B."/>
        </authorList>
    </citation>
    <scope>NUCLEOTIDE SEQUENCE [LARGE SCALE GENOMIC DNA]</scope>
    <source>
        <strain evidence="4 5">YIT 12060</strain>
    </source>
</reference>
<protein>
    <recommendedName>
        <fullName evidence="3">Tail specific protease domain-containing protein</fullName>
    </recommendedName>
</protein>
<dbReference type="GO" id="GO:0007165">
    <property type="term" value="P:signal transduction"/>
    <property type="evidence" value="ECO:0007669"/>
    <property type="project" value="TreeGrafter"/>
</dbReference>
<dbReference type="PANTHER" id="PTHR32060:SF22">
    <property type="entry name" value="CARBOXYL-TERMINAL-PROCESSING PEPTIDASE 3, CHLOROPLASTIC"/>
    <property type="match status" value="1"/>
</dbReference>
<dbReference type="PANTHER" id="PTHR32060">
    <property type="entry name" value="TAIL-SPECIFIC PROTEASE"/>
    <property type="match status" value="1"/>
</dbReference>
<dbReference type="Gene3D" id="3.90.226.10">
    <property type="entry name" value="2-enoyl-CoA Hydratase, Chain A, domain 1"/>
    <property type="match status" value="1"/>
</dbReference>
<feature type="domain" description="Tail specific protease" evidence="3">
    <location>
        <begin position="192"/>
        <end position="414"/>
    </location>
</feature>
<dbReference type="GeneID" id="92815861"/>
<dbReference type="Gene3D" id="3.30.750.170">
    <property type="match status" value="1"/>
</dbReference>
<accession>G5H854</accession>
<dbReference type="MEROPS" id="S41.012"/>
<dbReference type="STRING" id="742725.HMPREF9450_01114"/>
<dbReference type="GO" id="GO:0008236">
    <property type="term" value="F:serine-type peptidase activity"/>
    <property type="evidence" value="ECO:0007669"/>
    <property type="project" value="InterPro"/>
</dbReference>
<dbReference type="OrthoDB" id="7168509at2"/>
<dbReference type="SMART" id="SM00245">
    <property type="entry name" value="TSPc"/>
    <property type="match status" value="1"/>
</dbReference>
<dbReference type="Pfam" id="PF18294">
    <property type="entry name" value="Pept_S41_N"/>
    <property type="match status" value="1"/>
</dbReference>
<dbReference type="InterPro" id="IPR029045">
    <property type="entry name" value="ClpP/crotonase-like_dom_sf"/>
</dbReference>
<dbReference type="GO" id="GO:0030288">
    <property type="term" value="C:outer membrane-bounded periplasmic space"/>
    <property type="evidence" value="ECO:0007669"/>
    <property type="project" value="TreeGrafter"/>
</dbReference>
<dbReference type="InterPro" id="IPR041613">
    <property type="entry name" value="Pept_S41_N"/>
</dbReference>
<feature type="chain" id="PRO_5003477952" description="Tail specific protease domain-containing protein" evidence="2">
    <location>
        <begin position="29"/>
        <end position="489"/>
    </location>
</feature>
<dbReference type="Proteomes" id="UP000006008">
    <property type="component" value="Unassembled WGS sequence"/>
</dbReference>
<feature type="signal peptide" evidence="2">
    <location>
        <begin position="1"/>
        <end position="28"/>
    </location>
</feature>